<dbReference type="eggNOG" id="KOG4483">
    <property type="taxonomic scope" value="Eukaryota"/>
</dbReference>
<reference evidence="3" key="2">
    <citation type="submission" date="2025-08" db="UniProtKB">
        <authorList>
            <consortium name="Ensembl"/>
        </authorList>
    </citation>
    <scope>IDENTIFICATION</scope>
</reference>
<dbReference type="PANTHER" id="PTHR21678">
    <property type="entry name" value="GROWTH INHIBITION AND DIFFERENTIATION RELATED PROTEIN 88"/>
    <property type="match status" value="1"/>
</dbReference>
<feature type="domain" description="R3H" evidence="2">
    <location>
        <begin position="41"/>
        <end position="106"/>
    </location>
</feature>
<evidence type="ECO:0000259" key="2">
    <source>
        <dbReference type="PROSITE" id="PS51061"/>
    </source>
</evidence>
<keyword evidence="4" id="KW-1185">Reference proteome</keyword>
<reference evidence="3" key="3">
    <citation type="submission" date="2025-09" db="UniProtKB">
        <authorList>
            <consortium name="Ensembl"/>
        </authorList>
    </citation>
    <scope>IDENTIFICATION</scope>
</reference>
<dbReference type="SUPFAM" id="SSF82708">
    <property type="entry name" value="R3H domain"/>
    <property type="match status" value="1"/>
</dbReference>
<dbReference type="SUPFAM" id="SSF54928">
    <property type="entry name" value="RNA-binding domain, RBD"/>
    <property type="match status" value="1"/>
</dbReference>
<dbReference type="Pfam" id="PF01424">
    <property type="entry name" value="R3H"/>
    <property type="match status" value="1"/>
</dbReference>
<evidence type="ECO:0000313" key="3">
    <source>
        <dbReference type="Ensembl" id="ENSPFOP00000022247.1"/>
    </source>
</evidence>
<dbReference type="AlphaFoldDB" id="A0A096LSV6"/>
<evidence type="ECO:0000313" key="4">
    <source>
        <dbReference type="Proteomes" id="UP000028760"/>
    </source>
</evidence>
<dbReference type="InterPro" id="IPR036867">
    <property type="entry name" value="R3H_dom_sf"/>
</dbReference>
<dbReference type="InterPro" id="IPR001374">
    <property type="entry name" value="R3H_dom"/>
</dbReference>
<accession>A0A096LSV6</accession>
<reference evidence="4" key="1">
    <citation type="submission" date="2013-10" db="EMBL/GenBank/DDBJ databases">
        <authorList>
            <person name="Schartl M."/>
            <person name="Warren W."/>
        </authorList>
    </citation>
    <scope>NUCLEOTIDE SEQUENCE [LARGE SCALE GENOMIC DNA]</scope>
    <source>
        <strain evidence="4">female</strain>
    </source>
</reference>
<name>A0A096LSV6_POEFO</name>
<feature type="region of interest" description="Disordered" evidence="1">
    <location>
        <begin position="112"/>
        <end position="159"/>
    </location>
</feature>
<dbReference type="Ensembl" id="ENSPFOT00000024567.1">
    <property type="protein sequence ID" value="ENSPFOP00000022247.1"/>
    <property type="gene ID" value="ENSPFOG00000022301.1"/>
</dbReference>
<dbReference type="STRING" id="48698.ENSPFOP00000022247"/>
<dbReference type="InterPro" id="IPR035979">
    <property type="entry name" value="RBD_domain_sf"/>
</dbReference>
<dbReference type="InterPro" id="IPR039884">
    <property type="entry name" value="R3HC1/R3HCL"/>
</dbReference>
<dbReference type="Gene3D" id="3.30.1370.50">
    <property type="entry name" value="R3H-like domain"/>
    <property type="match status" value="1"/>
</dbReference>
<dbReference type="Gene3D" id="3.30.70.330">
    <property type="match status" value="1"/>
</dbReference>
<dbReference type="SMART" id="SM00393">
    <property type="entry name" value="R3H"/>
    <property type="match status" value="1"/>
</dbReference>
<feature type="compositionally biased region" description="Basic and acidic residues" evidence="1">
    <location>
        <begin position="124"/>
        <end position="138"/>
    </location>
</feature>
<organism evidence="3 4">
    <name type="scientific">Poecilia formosa</name>
    <name type="common">Amazon molly</name>
    <name type="synonym">Limia formosa</name>
    <dbReference type="NCBI Taxonomy" id="48698"/>
    <lineage>
        <taxon>Eukaryota</taxon>
        <taxon>Metazoa</taxon>
        <taxon>Chordata</taxon>
        <taxon>Craniata</taxon>
        <taxon>Vertebrata</taxon>
        <taxon>Euteleostomi</taxon>
        <taxon>Actinopterygii</taxon>
        <taxon>Neopterygii</taxon>
        <taxon>Teleostei</taxon>
        <taxon>Neoteleostei</taxon>
        <taxon>Acanthomorphata</taxon>
        <taxon>Ovalentaria</taxon>
        <taxon>Atherinomorphae</taxon>
        <taxon>Cyprinodontiformes</taxon>
        <taxon>Poeciliidae</taxon>
        <taxon>Poeciliinae</taxon>
        <taxon>Poecilia</taxon>
    </lineage>
</organism>
<dbReference type="PANTHER" id="PTHR21678:SF6">
    <property type="entry name" value="R3H AND COILED-COIL DOMAIN-CONTAINING PROTEIN 1"/>
    <property type="match status" value="1"/>
</dbReference>
<dbReference type="InterPro" id="IPR012677">
    <property type="entry name" value="Nucleotide-bd_a/b_plait_sf"/>
</dbReference>
<protein>
    <submittedName>
        <fullName evidence="3">R3H domain and coiled-coil containing 1</fullName>
    </submittedName>
</protein>
<proteinExistence type="predicted"/>
<dbReference type="PROSITE" id="PS51061">
    <property type="entry name" value="R3H"/>
    <property type="match status" value="1"/>
</dbReference>
<dbReference type="GO" id="GO:0003676">
    <property type="term" value="F:nucleic acid binding"/>
    <property type="evidence" value="ECO:0007669"/>
    <property type="project" value="UniProtKB-UniRule"/>
</dbReference>
<dbReference type="GeneTree" id="ENSGT00530000063711"/>
<dbReference type="OMA" id="TLAFPCY"/>
<dbReference type="Proteomes" id="UP000028760">
    <property type="component" value="Unassembled WGS sequence"/>
</dbReference>
<sequence>ISGTLITTVQTNKNSTNSLRFSWFTLAFPCYDGIYLPKQENQFLHHVLDDLETYQQKRSLKNVLLFPPLPSRLRYLIHRTIEDIPDLTTFSVGESWCRRVVVCPSELRAESEEDSDVETSNCLSEEHPGSRVVKEPDVKVTPSAPSQSRTPKRPDQPLYLPRAVRKRLSLQDSQGSAANKDIISSAQCCRSSLSESCSCPKATEQKVCSASSAQEACAADGVTGVPESGSQLCPQEQTQKSALGLDESEAVIWDQSLSFAEMRLEEAEGENLNNVQAEDASTDTDDVTEQIKMHLKETGVSVELVHNDYAIYENVFLNSDDFSHVIEIYDFPSVFKTDDLLDAFTEYSDGGMKIKWVDNTHALGVFSCQAAAHHALSICHPLLKTRALSEGSKKAQGKAVRRAEFLQPVKERPRTDCAVAKRMVTRALGIPGGRLYRYEAGLDRPVSNQ</sequence>
<evidence type="ECO:0000256" key="1">
    <source>
        <dbReference type="SAM" id="MobiDB-lite"/>
    </source>
</evidence>
<dbReference type="EMBL" id="AYCK01005640">
    <property type="status" value="NOT_ANNOTATED_CDS"/>
    <property type="molecule type" value="Genomic_DNA"/>
</dbReference>